<keyword evidence="2" id="KW-0238">DNA-binding</keyword>
<evidence type="ECO:0000256" key="1">
    <source>
        <dbReference type="ARBA" id="ARBA00022747"/>
    </source>
</evidence>
<evidence type="ECO:0008006" key="5">
    <source>
        <dbReference type="Google" id="ProtNLM"/>
    </source>
</evidence>
<dbReference type="GO" id="GO:0003677">
    <property type="term" value="F:DNA binding"/>
    <property type="evidence" value="ECO:0007669"/>
    <property type="project" value="UniProtKB-KW"/>
</dbReference>
<keyword evidence="1" id="KW-0680">Restriction system</keyword>
<dbReference type="AlphaFoldDB" id="A0A1T4YGE3"/>
<dbReference type="InterPro" id="IPR044946">
    <property type="entry name" value="Restrct_endonuc_typeI_TRD_sf"/>
</dbReference>
<proteinExistence type="predicted"/>
<accession>A0A1T4YGE3</accession>
<organism evidence="3 4">
    <name type="scientific">Agreia bicolorata</name>
    <dbReference type="NCBI Taxonomy" id="110935"/>
    <lineage>
        <taxon>Bacteria</taxon>
        <taxon>Bacillati</taxon>
        <taxon>Actinomycetota</taxon>
        <taxon>Actinomycetes</taxon>
        <taxon>Micrococcales</taxon>
        <taxon>Microbacteriaceae</taxon>
        <taxon>Agreia</taxon>
    </lineage>
</organism>
<dbReference type="SUPFAM" id="SSF116734">
    <property type="entry name" value="DNA methylase specificity domain"/>
    <property type="match status" value="1"/>
</dbReference>
<reference evidence="4" key="1">
    <citation type="submission" date="2017-02" db="EMBL/GenBank/DDBJ databases">
        <authorList>
            <person name="Varghese N."/>
            <person name="Submissions S."/>
        </authorList>
    </citation>
    <scope>NUCLEOTIDE SEQUENCE [LARGE SCALE GENOMIC DNA]</scope>
    <source>
        <strain evidence="4">VKM Ac-2052</strain>
    </source>
</reference>
<dbReference type="Gene3D" id="3.90.220.20">
    <property type="entry name" value="DNA methylase specificity domains"/>
    <property type="match status" value="1"/>
</dbReference>
<evidence type="ECO:0000313" key="3">
    <source>
        <dbReference type="EMBL" id="SKB00305.1"/>
    </source>
</evidence>
<dbReference type="GO" id="GO:0009307">
    <property type="term" value="P:DNA restriction-modification system"/>
    <property type="evidence" value="ECO:0007669"/>
    <property type="project" value="UniProtKB-KW"/>
</dbReference>
<dbReference type="EMBL" id="FUYG01000008">
    <property type="protein sequence ID" value="SKB00305.1"/>
    <property type="molecule type" value="Genomic_DNA"/>
</dbReference>
<dbReference type="Proteomes" id="UP000189735">
    <property type="component" value="Unassembled WGS sequence"/>
</dbReference>
<protein>
    <recommendedName>
        <fullName evidence="5">Type I restriction modification DNA specificity domain-containing protein</fullName>
    </recommendedName>
</protein>
<evidence type="ECO:0000256" key="2">
    <source>
        <dbReference type="ARBA" id="ARBA00023125"/>
    </source>
</evidence>
<gene>
    <name evidence="3" type="ORF">SAMN06295879_2979</name>
</gene>
<sequence>MEKPRIMQLGDVCAIRTGLTLRARPAEGAAGVLAVQQGDLSPTGAYEPRATVRIDPAIVSPHHMALPGEVIFRSRGPFWSAWAVENLSEPLVSVAPLFILHPPADIDPEFLAWTLGRPAAQRYFAAESLGTNIKMISKPVLAALPLAWPSLHTQRSITRYSDLATREAQLVKRHATLNLTLTNSRLDEAADLASTSPDRRTS</sequence>
<name>A0A1T4YGE3_9MICO</name>
<evidence type="ECO:0000313" key="4">
    <source>
        <dbReference type="Proteomes" id="UP000189735"/>
    </source>
</evidence>